<accession>A0A0D2AK70</accession>
<dbReference type="GeneID" id="27347723"/>
<dbReference type="Proteomes" id="UP000054466">
    <property type="component" value="Unassembled WGS sequence"/>
</dbReference>
<evidence type="ECO:0000313" key="3">
    <source>
        <dbReference type="Proteomes" id="UP000054466"/>
    </source>
</evidence>
<dbReference type="HOGENOM" id="CLU_132746_0_0_1"/>
<keyword evidence="3" id="KW-1185">Reference proteome</keyword>
<dbReference type="VEuPathDB" id="FungiDB:PV07_08529"/>
<gene>
    <name evidence="2" type="ORF">PV07_08529</name>
</gene>
<keyword evidence="1" id="KW-0812">Transmembrane</keyword>
<proteinExistence type="predicted"/>
<evidence type="ECO:0000313" key="2">
    <source>
        <dbReference type="EMBL" id="KIW25342.1"/>
    </source>
</evidence>
<protein>
    <submittedName>
        <fullName evidence="2">Uncharacterized protein</fullName>
    </submittedName>
</protein>
<dbReference type="Pfam" id="PF14087">
    <property type="entry name" value="DUF4267"/>
    <property type="match status" value="1"/>
</dbReference>
<feature type="transmembrane region" description="Helical" evidence="1">
    <location>
        <begin position="74"/>
        <end position="92"/>
    </location>
</feature>
<dbReference type="InterPro" id="IPR025363">
    <property type="entry name" value="DUF4267"/>
</dbReference>
<dbReference type="RefSeq" id="XP_016245558.1">
    <property type="nucleotide sequence ID" value="XM_016395702.1"/>
</dbReference>
<feature type="transmembrane region" description="Helical" evidence="1">
    <location>
        <begin position="149"/>
        <end position="168"/>
    </location>
</feature>
<organism evidence="2 3">
    <name type="scientific">Cladophialophora immunda</name>
    <dbReference type="NCBI Taxonomy" id="569365"/>
    <lineage>
        <taxon>Eukaryota</taxon>
        <taxon>Fungi</taxon>
        <taxon>Dikarya</taxon>
        <taxon>Ascomycota</taxon>
        <taxon>Pezizomycotina</taxon>
        <taxon>Eurotiomycetes</taxon>
        <taxon>Chaetothyriomycetidae</taxon>
        <taxon>Chaetothyriales</taxon>
        <taxon>Herpotrichiellaceae</taxon>
        <taxon>Cladophialophora</taxon>
    </lineage>
</organism>
<evidence type="ECO:0000256" key="1">
    <source>
        <dbReference type="SAM" id="Phobius"/>
    </source>
</evidence>
<name>A0A0D2AK70_9EURO</name>
<keyword evidence="1" id="KW-1133">Transmembrane helix</keyword>
<dbReference type="EMBL" id="KN847044">
    <property type="protein sequence ID" value="KIW25342.1"/>
    <property type="molecule type" value="Genomic_DNA"/>
</dbReference>
<sequence>MTSNNAAATIASLRTSALPALTGLMGTMGIATGLYSLRAPVNAETLFGILVPAPVTASKELSTWQKAQTYTRGLRNLAGGLSIVGITVFWRFSSLCQSSPVAALTAKRCLGIIFLTGSIIGGGDGLVIRQFAQAEGTSEEASEVGKQAGMGHLVMALPILALGLTCFFI</sequence>
<dbReference type="AlphaFoldDB" id="A0A0D2AK70"/>
<reference evidence="2 3" key="1">
    <citation type="submission" date="2015-01" db="EMBL/GenBank/DDBJ databases">
        <title>The Genome Sequence of Cladophialophora immunda CBS83496.</title>
        <authorList>
            <consortium name="The Broad Institute Genomics Platform"/>
            <person name="Cuomo C."/>
            <person name="de Hoog S."/>
            <person name="Gorbushina A."/>
            <person name="Stielow B."/>
            <person name="Teixiera M."/>
            <person name="Abouelleil A."/>
            <person name="Chapman S.B."/>
            <person name="Priest M."/>
            <person name="Young S.K."/>
            <person name="Wortman J."/>
            <person name="Nusbaum C."/>
            <person name="Birren B."/>
        </authorList>
    </citation>
    <scope>NUCLEOTIDE SEQUENCE [LARGE SCALE GENOMIC DNA]</scope>
    <source>
        <strain evidence="2 3">CBS 83496</strain>
    </source>
</reference>
<keyword evidence="1" id="KW-0472">Membrane</keyword>
<dbReference type="OrthoDB" id="5316097at2759"/>